<sequence length="395" mass="42880">MKKRVVSLALLVAHATAADEMLARAATIDAFFKNATTPATWSVRSRSDLTGPITEIYDKAKRVSRAHVKGRRVVVKAGGRHGLSNENRGAGVLYFELLYLEALRGAPGIPELLGAWVEDGNVTYVVRDCGQAIGAGTSGKPSILSTAYARRAEHSPLELARALIACFQSFAANFLLDDFRVTQFTLDGKGHIYLVDGPKVLHKSSLGDQVYDVWHTRHNQEDNTVRNCASDGDCPATHRLHSCLDNVCEPGSLPAPEATGTCREKVCMPVSEKTHVFDARQPVSNNAASMACSGVISAQVSNRPWLLPFVADRARDWKTKKFLRSLIGEANRTLPEDRPSFAELVHRIDVFQRSHNFTAAPGVGGGASFETAAVATTSCAHGRRGRKCRAKSGHH</sequence>
<evidence type="ECO:0000256" key="1">
    <source>
        <dbReference type="SAM" id="SignalP"/>
    </source>
</evidence>
<name>A0A8J2SCP5_9STRA</name>
<dbReference type="Proteomes" id="UP000789595">
    <property type="component" value="Unassembled WGS sequence"/>
</dbReference>
<reference evidence="2" key="1">
    <citation type="submission" date="2021-11" db="EMBL/GenBank/DDBJ databases">
        <authorList>
            <consortium name="Genoscope - CEA"/>
            <person name="William W."/>
        </authorList>
    </citation>
    <scope>NUCLEOTIDE SEQUENCE</scope>
</reference>
<organism evidence="2 3">
    <name type="scientific">Pelagomonas calceolata</name>
    <dbReference type="NCBI Taxonomy" id="35677"/>
    <lineage>
        <taxon>Eukaryota</taxon>
        <taxon>Sar</taxon>
        <taxon>Stramenopiles</taxon>
        <taxon>Ochrophyta</taxon>
        <taxon>Pelagophyceae</taxon>
        <taxon>Pelagomonadales</taxon>
        <taxon>Pelagomonadaceae</taxon>
        <taxon>Pelagomonas</taxon>
    </lineage>
</organism>
<gene>
    <name evidence="2" type="ORF">PECAL_2P23060</name>
</gene>
<feature type="chain" id="PRO_5035208536" description="FAM69 protein-kinase domain-containing protein" evidence="1">
    <location>
        <begin position="19"/>
        <end position="395"/>
    </location>
</feature>
<comment type="caution">
    <text evidence="2">The sequence shown here is derived from an EMBL/GenBank/DDBJ whole genome shotgun (WGS) entry which is preliminary data.</text>
</comment>
<dbReference type="AlphaFoldDB" id="A0A8J2SCP5"/>
<protein>
    <recommendedName>
        <fullName evidence="4">FAM69 protein-kinase domain-containing protein</fullName>
    </recommendedName>
</protein>
<evidence type="ECO:0008006" key="4">
    <source>
        <dbReference type="Google" id="ProtNLM"/>
    </source>
</evidence>
<evidence type="ECO:0000313" key="2">
    <source>
        <dbReference type="EMBL" id="CAH0369193.1"/>
    </source>
</evidence>
<keyword evidence="1" id="KW-0732">Signal</keyword>
<dbReference type="EMBL" id="CAKKNE010000002">
    <property type="protein sequence ID" value="CAH0369193.1"/>
    <property type="molecule type" value="Genomic_DNA"/>
</dbReference>
<accession>A0A8J2SCP5</accession>
<feature type="signal peptide" evidence="1">
    <location>
        <begin position="1"/>
        <end position="18"/>
    </location>
</feature>
<evidence type="ECO:0000313" key="3">
    <source>
        <dbReference type="Proteomes" id="UP000789595"/>
    </source>
</evidence>
<keyword evidence="3" id="KW-1185">Reference proteome</keyword>
<proteinExistence type="predicted"/>